<protein>
    <submittedName>
        <fullName evidence="1">Uncharacterized protein</fullName>
    </submittedName>
</protein>
<dbReference type="AlphaFoldDB" id="A0A7J7K3Y4"/>
<proteinExistence type="predicted"/>
<gene>
    <name evidence="1" type="ORF">EB796_008352</name>
</gene>
<evidence type="ECO:0000313" key="2">
    <source>
        <dbReference type="Proteomes" id="UP000593567"/>
    </source>
</evidence>
<name>A0A7J7K3Y4_BUGNE</name>
<comment type="caution">
    <text evidence="1">The sequence shown here is derived from an EMBL/GenBank/DDBJ whole genome shotgun (WGS) entry which is preliminary data.</text>
</comment>
<accession>A0A7J7K3Y4</accession>
<dbReference type="OrthoDB" id="194358at2759"/>
<keyword evidence="2" id="KW-1185">Reference proteome</keyword>
<reference evidence="1" key="1">
    <citation type="submission" date="2020-06" db="EMBL/GenBank/DDBJ databases">
        <title>Draft genome of Bugula neritina, a colonial animal packing powerful symbionts and potential medicines.</title>
        <authorList>
            <person name="Rayko M."/>
        </authorList>
    </citation>
    <scope>NUCLEOTIDE SEQUENCE [LARGE SCALE GENOMIC DNA]</scope>
    <source>
        <strain evidence="1">Kwan_BN1</strain>
    </source>
</reference>
<dbReference type="Proteomes" id="UP000593567">
    <property type="component" value="Unassembled WGS sequence"/>
</dbReference>
<organism evidence="1 2">
    <name type="scientific">Bugula neritina</name>
    <name type="common">Brown bryozoan</name>
    <name type="synonym">Sertularia neritina</name>
    <dbReference type="NCBI Taxonomy" id="10212"/>
    <lineage>
        <taxon>Eukaryota</taxon>
        <taxon>Metazoa</taxon>
        <taxon>Spiralia</taxon>
        <taxon>Lophotrochozoa</taxon>
        <taxon>Bryozoa</taxon>
        <taxon>Gymnolaemata</taxon>
        <taxon>Cheilostomatida</taxon>
        <taxon>Flustrina</taxon>
        <taxon>Buguloidea</taxon>
        <taxon>Bugulidae</taxon>
        <taxon>Bugula</taxon>
    </lineage>
</organism>
<sequence>MIMHMQKYNKYNRNILHLAALSPSLDELYGVLQDYLFYADVKNMLYPDIFGNTPIHYVAAKYDTKIFANFMLHLPLSRRKYITGSANMQLINCEQIIYRRSFQEQFYISKVLCSTTNQTIASLFGHIIETFYSEEFQNQLKHPETLYRYDETILKVMKYSLNEYSLLDSAYTTSHTLFSLAADAQRWDALSAHFDQEQKNEILSEDNHMLIFIDFDHLEEPKQKKVQDVLNGMDVPKYSGQPKIAVIQKCMANSNLYIVPPGPDYLIILVEYDTNSQKDGMPRIGNYKSMRSLLLELTYSPGVQKVYVNSTLNKRFVRDENEMLAADDVSLTNVEEKAGSDASYVDDQVEAEVGRKSGEVTERSNEQLESPEKTIFVMGEDRGKALIICNNLALFEGATRHDKLISQRRMETLPLARKVLGNHFG</sequence>
<dbReference type="EMBL" id="VXIV02001377">
    <property type="protein sequence ID" value="KAF6033340.1"/>
    <property type="molecule type" value="Genomic_DNA"/>
</dbReference>
<evidence type="ECO:0000313" key="1">
    <source>
        <dbReference type="EMBL" id="KAF6033340.1"/>
    </source>
</evidence>